<keyword evidence="3 9" id="KW-0963">Cytoplasm</keyword>
<dbReference type="Pfam" id="PF00871">
    <property type="entry name" value="Acetate_kinase"/>
    <property type="match status" value="1"/>
</dbReference>
<dbReference type="PANTHER" id="PTHR21060">
    <property type="entry name" value="ACETATE KINASE"/>
    <property type="match status" value="1"/>
</dbReference>
<reference evidence="11 12" key="1">
    <citation type="submission" date="2020-05" db="EMBL/GenBank/DDBJ databases">
        <title>Comparative genomic analysis of denitrifying bacteria from Halomonas genus.</title>
        <authorList>
            <person name="Wang L."/>
            <person name="Shao Z."/>
        </authorList>
    </citation>
    <scope>NUCLEOTIDE SEQUENCE [LARGE SCALE GENOMIC DNA]</scope>
    <source>
        <strain evidence="11 12">A4</strain>
    </source>
</reference>
<comment type="similarity">
    <text evidence="2 9 10">Belongs to the acetokinase family.</text>
</comment>
<dbReference type="SUPFAM" id="SSF53067">
    <property type="entry name" value="Actin-like ATPase domain"/>
    <property type="match status" value="2"/>
</dbReference>
<evidence type="ECO:0000256" key="7">
    <source>
        <dbReference type="ARBA" id="ARBA00022840"/>
    </source>
</evidence>
<sequence length="369" mass="39113">MSRNVILTINPGTTTTRCALFAAEGSRLSLVSEQSLGHEEIRMAEFSGIADQLGYRSACVAAFLDQAKRPDDRLIAIAGRGGMLTPVPAGVILINDELVDFALHTPVYDHASNLGAPLAQAIAAPLGIPAYIVDPVSVDELTPVARLSGFEEIPRFSFVHALNIRACGRKLAGELGKPFDELRAVVAHLGAGFSIATLLDGKIADSSNRMEISPFTPERAGGLPPLPLIELCYSGKYDKPELLKKLYGEGGVYGYLGTKDIQKIESRVAAGDAKAALVYDAMLYQIRKAIGAMASVANFELDGIILTGGLANSAIITDRLIESTRRIAPVSVYPGSNECLALAEGVLRVLDGQEVPMTWPVTVGKGVGL</sequence>
<protein>
    <recommendedName>
        <fullName evidence="9">Probable butyrate kinase</fullName>
        <shortName evidence="9">BK</shortName>
        <ecNumber evidence="9">2.7.2.7</ecNumber>
    </recommendedName>
    <alternativeName>
        <fullName evidence="9">Branched-chain carboxylic acid kinase</fullName>
    </alternativeName>
</protein>
<evidence type="ECO:0000256" key="10">
    <source>
        <dbReference type="RuleBase" id="RU003835"/>
    </source>
</evidence>
<dbReference type="PROSITE" id="PS01076">
    <property type="entry name" value="ACETATE_KINASE_2"/>
    <property type="match status" value="1"/>
</dbReference>
<dbReference type="NCBIfam" id="NF002834">
    <property type="entry name" value="PRK03011.1-5"/>
    <property type="match status" value="1"/>
</dbReference>
<dbReference type="InterPro" id="IPR043129">
    <property type="entry name" value="ATPase_NBD"/>
</dbReference>
<organism evidence="11 12">
    <name type="scientific">Billgrantia campisalis</name>
    <dbReference type="NCBI Taxonomy" id="74661"/>
    <lineage>
        <taxon>Bacteria</taxon>
        <taxon>Pseudomonadati</taxon>
        <taxon>Pseudomonadota</taxon>
        <taxon>Gammaproteobacteria</taxon>
        <taxon>Oceanospirillales</taxon>
        <taxon>Halomonadaceae</taxon>
        <taxon>Billgrantia</taxon>
    </lineage>
</organism>
<keyword evidence="5 9" id="KW-0547">Nucleotide-binding</keyword>
<keyword evidence="4 9" id="KW-0808">Transferase</keyword>
<dbReference type="Proteomes" id="UP000814385">
    <property type="component" value="Unassembled WGS sequence"/>
</dbReference>
<evidence type="ECO:0000313" key="11">
    <source>
        <dbReference type="EMBL" id="MCG6659111.1"/>
    </source>
</evidence>
<dbReference type="RefSeq" id="WP_238978258.1">
    <property type="nucleotide sequence ID" value="NZ_JABFUC010000013.1"/>
</dbReference>
<dbReference type="PRINTS" id="PR00471">
    <property type="entry name" value="ACETATEKNASE"/>
</dbReference>
<keyword evidence="6 9" id="KW-0418">Kinase</keyword>
<comment type="subcellular location">
    <subcellularLocation>
        <location evidence="1 9">Cytoplasm</location>
    </subcellularLocation>
</comment>
<dbReference type="EMBL" id="JABFUC010000013">
    <property type="protein sequence ID" value="MCG6659111.1"/>
    <property type="molecule type" value="Genomic_DNA"/>
</dbReference>
<evidence type="ECO:0000256" key="1">
    <source>
        <dbReference type="ARBA" id="ARBA00004496"/>
    </source>
</evidence>
<dbReference type="Gene3D" id="3.30.420.40">
    <property type="match status" value="2"/>
</dbReference>
<comment type="catalytic activity">
    <reaction evidence="8 9">
        <text>butanoate + ATP = butanoyl phosphate + ADP</text>
        <dbReference type="Rhea" id="RHEA:13585"/>
        <dbReference type="ChEBI" id="CHEBI:17968"/>
        <dbReference type="ChEBI" id="CHEBI:30616"/>
        <dbReference type="ChEBI" id="CHEBI:58079"/>
        <dbReference type="ChEBI" id="CHEBI:456216"/>
        <dbReference type="EC" id="2.7.2.7"/>
    </reaction>
</comment>
<dbReference type="InterPro" id="IPR011245">
    <property type="entry name" value="Butyrate_kin"/>
</dbReference>
<evidence type="ECO:0000256" key="6">
    <source>
        <dbReference type="ARBA" id="ARBA00022777"/>
    </source>
</evidence>
<evidence type="ECO:0000256" key="5">
    <source>
        <dbReference type="ARBA" id="ARBA00022741"/>
    </source>
</evidence>
<dbReference type="PANTHER" id="PTHR21060:SF15">
    <property type="entry name" value="ACETATE KINASE-RELATED"/>
    <property type="match status" value="1"/>
</dbReference>
<evidence type="ECO:0000256" key="2">
    <source>
        <dbReference type="ARBA" id="ARBA00008748"/>
    </source>
</evidence>
<dbReference type="HAMAP" id="MF_00542">
    <property type="entry name" value="Butyrate_kinase"/>
    <property type="match status" value="1"/>
</dbReference>
<evidence type="ECO:0000313" key="12">
    <source>
        <dbReference type="Proteomes" id="UP000814385"/>
    </source>
</evidence>
<evidence type="ECO:0000256" key="9">
    <source>
        <dbReference type="HAMAP-Rule" id="MF_00542"/>
    </source>
</evidence>
<dbReference type="EC" id="2.7.2.7" evidence="9"/>
<evidence type="ECO:0000256" key="4">
    <source>
        <dbReference type="ARBA" id="ARBA00022679"/>
    </source>
</evidence>
<dbReference type="GO" id="GO:0047761">
    <property type="term" value="F:butyrate kinase activity"/>
    <property type="evidence" value="ECO:0007669"/>
    <property type="project" value="UniProtKB-EC"/>
</dbReference>
<dbReference type="PIRSF" id="PIRSF036458">
    <property type="entry name" value="Butyrate_kin"/>
    <property type="match status" value="1"/>
</dbReference>
<gene>
    <name evidence="9 11" type="primary">buk</name>
    <name evidence="11" type="ORF">HOP52_15235</name>
</gene>
<name>A0ABS9PBR2_9GAMM</name>
<dbReference type="CDD" id="cd24011">
    <property type="entry name" value="ASKHA_NBD_BK"/>
    <property type="match status" value="1"/>
</dbReference>
<accession>A0ABS9PBR2</accession>
<evidence type="ECO:0000256" key="3">
    <source>
        <dbReference type="ARBA" id="ARBA00022490"/>
    </source>
</evidence>
<comment type="caution">
    <text evidence="11">The sequence shown here is derived from an EMBL/GenBank/DDBJ whole genome shotgun (WGS) entry which is preliminary data.</text>
</comment>
<proteinExistence type="inferred from homology"/>
<dbReference type="NCBIfam" id="TIGR02707">
    <property type="entry name" value="butyr_kinase"/>
    <property type="match status" value="1"/>
</dbReference>
<keyword evidence="12" id="KW-1185">Reference proteome</keyword>
<keyword evidence="7 9" id="KW-0067">ATP-binding</keyword>
<evidence type="ECO:0000256" key="8">
    <source>
        <dbReference type="ARBA" id="ARBA00048596"/>
    </source>
</evidence>
<dbReference type="InterPro" id="IPR023865">
    <property type="entry name" value="Aliphatic_acid_kinase_CS"/>
</dbReference>
<dbReference type="InterPro" id="IPR000890">
    <property type="entry name" value="Aliphatic_acid_kin_short-chain"/>
</dbReference>